<dbReference type="GeneID" id="25908158"/>
<evidence type="ECO:0000256" key="7">
    <source>
        <dbReference type="ARBA" id="ARBA00022664"/>
    </source>
</evidence>
<evidence type="ECO:0000256" key="12">
    <source>
        <dbReference type="ARBA" id="ARBA00022990"/>
    </source>
</evidence>
<evidence type="ECO:0000256" key="17">
    <source>
        <dbReference type="ARBA" id="ARBA00061807"/>
    </source>
</evidence>
<evidence type="ECO:0000256" key="14">
    <source>
        <dbReference type="ARBA" id="ARBA00023187"/>
    </source>
</evidence>
<accession>A0A0L0FTR6</accession>
<comment type="similarity">
    <text evidence="4">Belongs to the cyclophilin-type PPIase family. PPIL2 subfamily.</text>
</comment>
<dbReference type="PROSITE" id="PS00170">
    <property type="entry name" value="CSA_PPIASE_1"/>
    <property type="match status" value="1"/>
</dbReference>
<evidence type="ECO:0000256" key="21">
    <source>
        <dbReference type="SAM" id="MobiDB-lite"/>
    </source>
</evidence>
<keyword evidence="13" id="KW-0175">Coiled coil</keyword>
<dbReference type="Gene3D" id="2.40.100.10">
    <property type="entry name" value="Cyclophilin-like"/>
    <property type="match status" value="1"/>
</dbReference>
<keyword evidence="15" id="KW-0539">Nucleus</keyword>
<feature type="region of interest" description="Disordered" evidence="21">
    <location>
        <begin position="458"/>
        <end position="492"/>
    </location>
</feature>
<dbReference type="GO" id="GO:0003755">
    <property type="term" value="F:peptidyl-prolyl cis-trans isomerase activity"/>
    <property type="evidence" value="ECO:0007669"/>
    <property type="project" value="InterPro"/>
</dbReference>
<name>A0A0L0FTR6_9EUKA</name>
<dbReference type="PANTHER" id="PTHR45625">
    <property type="entry name" value="PEPTIDYL-PROLYL CIS-TRANS ISOMERASE-RELATED"/>
    <property type="match status" value="1"/>
</dbReference>
<evidence type="ECO:0000256" key="2">
    <source>
        <dbReference type="ARBA" id="ARBA00004123"/>
    </source>
</evidence>
<dbReference type="GO" id="GO:0008380">
    <property type="term" value="P:RNA splicing"/>
    <property type="evidence" value="ECO:0007669"/>
    <property type="project" value="UniProtKB-KW"/>
</dbReference>
<proteinExistence type="inferred from homology"/>
<evidence type="ECO:0000256" key="10">
    <source>
        <dbReference type="ARBA" id="ARBA00022786"/>
    </source>
</evidence>
<evidence type="ECO:0000256" key="15">
    <source>
        <dbReference type="ARBA" id="ARBA00023242"/>
    </source>
</evidence>
<dbReference type="eggNOG" id="KOG0883">
    <property type="taxonomic scope" value="Eukaryota"/>
</dbReference>
<evidence type="ECO:0000259" key="23">
    <source>
        <dbReference type="PROSITE" id="PS51698"/>
    </source>
</evidence>
<comment type="pathway">
    <text evidence="3">Protein modification; protein ubiquitination.</text>
</comment>
<evidence type="ECO:0000313" key="24">
    <source>
        <dbReference type="EMBL" id="KNC79971.1"/>
    </source>
</evidence>
<dbReference type="AlphaFoldDB" id="A0A0L0FTR6"/>
<evidence type="ECO:0000313" key="25">
    <source>
        <dbReference type="Proteomes" id="UP000054560"/>
    </source>
</evidence>
<dbReference type="SUPFAM" id="SSF50891">
    <property type="entry name" value="Cyclophilin-like"/>
    <property type="match status" value="1"/>
</dbReference>
<evidence type="ECO:0000256" key="11">
    <source>
        <dbReference type="ARBA" id="ARBA00022843"/>
    </source>
</evidence>
<keyword evidence="25" id="KW-1185">Reference proteome</keyword>
<dbReference type="InterPro" id="IPR020892">
    <property type="entry name" value="Cyclophilin-type_PPIase_CS"/>
</dbReference>
<evidence type="ECO:0000256" key="4">
    <source>
        <dbReference type="ARBA" id="ARBA00007930"/>
    </source>
</evidence>
<dbReference type="STRING" id="667725.A0A0L0FTR6"/>
<evidence type="ECO:0000259" key="22">
    <source>
        <dbReference type="PROSITE" id="PS50072"/>
    </source>
</evidence>
<dbReference type="GO" id="GO:0071013">
    <property type="term" value="C:catalytic step 2 spliceosome"/>
    <property type="evidence" value="ECO:0007669"/>
    <property type="project" value="TreeGrafter"/>
</dbReference>
<feature type="domain" description="U-box" evidence="23">
    <location>
        <begin position="34"/>
        <end position="107"/>
    </location>
</feature>
<evidence type="ECO:0000256" key="13">
    <source>
        <dbReference type="ARBA" id="ARBA00023054"/>
    </source>
</evidence>
<dbReference type="FunFam" id="3.30.40.10:FF:000079">
    <property type="entry name" value="Peptidyl-prolyl cis-trans isomerase 2"/>
    <property type="match status" value="1"/>
</dbReference>
<organism evidence="24 25">
    <name type="scientific">Sphaeroforma arctica JP610</name>
    <dbReference type="NCBI Taxonomy" id="667725"/>
    <lineage>
        <taxon>Eukaryota</taxon>
        <taxon>Ichthyosporea</taxon>
        <taxon>Ichthyophonida</taxon>
        <taxon>Sphaeroforma</taxon>
    </lineage>
</organism>
<dbReference type="FunFam" id="2.40.100.10:FF:000018">
    <property type="entry name" value="Peptidyl-prolyl cis-trans isomerase-like 2"/>
    <property type="match status" value="1"/>
</dbReference>
<evidence type="ECO:0000256" key="20">
    <source>
        <dbReference type="ARBA" id="ARBA00079124"/>
    </source>
</evidence>
<dbReference type="InterPro" id="IPR003613">
    <property type="entry name" value="Ubox_domain"/>
</dbReference>
<dbReference type="RefSeq" id="XP_014153873.1">
    <property type="nucleotide sequence ID" value="XM_014298398.1"/>
</dbReference>
<dbReference type="Gene3D" id="3.30.40.10">
    <property type="entry name" value="Zinc/RING finger domain, C3HC4 (zinc finger)"/>
    <property type="match status" value="1"/>
</dbReference>
<dbReference type="SMART" id="SM00504">
    <property type="entry name" value="Ubox"/>
    <property type="match status" value="1"/>
</dbReference>
<reference evidence="24 25" key="1">
    <citation type="submission" date="2011-02" db="EMBL/GenBank/DDBJ databases">
        <title>The Genome Sequence of Sphaeroforma arctica JP610.</title>
        <authorList>
            <consortium name="The Broad Institute Genome Sequencing Platform"/>
            <person name="Russ C."/>
            <person name="Cuomo C."/>
            <person name="Young S.K."/>
            <person name="Zeng Q."/>
            <person name="Gargeya S."/>
            <person name="Alvarado L."/>
            <person name="Berlin A."/>
            <person name="Chapman S.B."/>
            <person name="Chen Z."/>
            <person name="Freedman E."/>
            <person name="Gellesch M."/>
            <person name="Goldberg J."/>
            <person name="Griggs A."/>
            <person name="Gujja S."/>
            <person name="Heilman E."/>
            <person name="Heiman D."/>
            <person name="Howarth C."/>
            <person name="Mehta T."/>
            <person name="Neiman D."/>
            <person name="Pearson M."/>
            <person name="Roberts A."/>
            <person name="Saif S."/>
            <person name="Shea T."/>
            <person name="Shenoy N."/>
            <person name="Sisk P."/>
            <person name="Stolte C."/>
            <person name="Sykes S."/>
            <person name="White J."/>
            <person name="Yandava C."/>
            <person name="Burger G."/>
            <person name="Gray M.W."/>
            <person name="Holland P.W.H."/>
            <person name="King N."/>
            <person name="Lang F.B.F."/>
            <person name="Roger A.J."/>
            <person name="Ruiz-Trillo I."/>
            <person name="Haas B."/>
            <person name="Nusbaum C."/>
            <person name="Birren B."/>
        </authorList>
    </citation>
    <scope>NUCLEOTIDE SEQUENCE [LARGE SCALE GENOMIC DNA]</scope>
    <source>
        <strain evidence="24 25">JP610</strain>
    </source>
</reference>
<evidence type="ECO:0000256" key="19">
    <source>
        <dbReference type="ARBA" id="ARBA00078275"/>
    </source>
</evidence>
<dbReference type="EMBL" id="KQ242215">
    <property type="protein sequence ID" value="KNC79971.1"/>
    <property type="molecule type" value="Genomic_DNA"/>
</dbReference>
<comment type="subcellular location">
    <subcellularLocation>
        <location evidence="2">Nucleus</location>
    </subcellularLocation>
</comment>
<evidence type="ECO:0000256" key="9">
    <source>
        <dbReference type="ARBA" id="ARBA00022728"/>
    </source>
</evidence>
<dbReference type="CDD" id="cd16663">
    <property type="entry name" value="RING-Ubox_PPIL2"/>
    <property type="match status" value="1"/>
</dbReference>
<dbReference type="OrthoDB" id="30774at2759"/>
<evidence type="ECO:0000256" key="3">
    <source>
        <dbReference type="ARBA" id="ARBA00004906"/>
    </source>
</evidence>
<evidence type="ECO:0000256" key="16">
    <source>
        <dbReference type="ARBA" id="ARBA00059251"/>
    </source>
</evidence>
<comment type="subunit">
    <text evidence="17">Component of the minor spliceosome, which splices U12-type introns. Within this complex, interacts with PRPF8/PRP8, EFTUD2/SNU114 and PLRG1. Interacts with isoform 2 of BSG. Interacts (via the PPIase cyclophilin-type domain) with CRNKL1; they may form a trimeric complex with HSP90.</text>
</comment>
<dbReference type="GO" id="GO:0061630">
    <property type="term" value="F:ubiquitin protein ligase activity"/>
    <property type="evidence" value="ECO:0007669"/>
    <property type="project" value="UniProtKB-EC"/>
</dbReference>
<evidence type="ECO:0000256" key="18">
    <source>
        <dbReference type="ARBA" id="ARBA00073734"/>
    </source>
</evidence>
<evidence type="ECO:0000256" key="5">
    <source>
        <dbReference type="ARBA" id="ARBA00012483"/>
    </source>
</evidence>
<dbReference type="EC" id="2.3.2.27" evidence="5"/>
<dbReference type="GO" id="GO:0006397">
    <property type="term" value="P:mRNA processing"/>
    <property type="evidence" value="ECO:0007669"/>
    <property type="project" value="UniProtKB-KW"/>
</dbReference>
<dbReference type="GO" id="GO:0006457">
    <property type="term" value="P:protein folding"/>
    <property type="evidence" value="ECO:0007669"/>
    <property type="project" value="InterPro"/>
</dbReference>
<dbReference type="PROSITE" id="PS50072">
    <property type="entry name" value="CSA_PPIASE_2"/>
    <property type="match status" value="1"/>
</dbReference>
<dbReference type="Proteomes" id="UP000054560">
    <property type="component" value="Unassembled WGS sequence"/>
</dbReference>
<dbReference type="PANTHER" id="PTHR45625:SF1">
    <property type="entry name" value="RING-TYPE E3 UBIQUITIN-PROTEIN LIGASE PPIL2"/>
    <property type="match status" value="1"/>
</dbReference>
<comment type="function">
    <text evidence="16">Has a ubiquitin-protein ligase activity acting as an E3 ubiquitin protein ligase or as an ubiquitin-ubiquitin ligase promoting elongation of ubiquitin chains on substrates. By mediating 'Lys-48'-linked polyubiquitination of proteins could target them for proteasomal degradation. May also function as a chaperone, playing a role in transport to the cell membrane of BSG/Basigin for instance. Probable inactive PPIase with no peptidyl-prolyl cis-trans isomerase activity. As a component of the minor spliceosome, involved in the splicing of U12-type introns in pre-mRNAs.</text>
</comment>
<dbReference type="PROSITE" id="PS51698">
    <property type="entry name" value="U_BOX"/>
    <property type="match status" value="1"/>
</dbReference>
<dbReference type="Pfam" id="PF00160">
    <property type="entry name" value="Pro_isomerase"/>
    <property type="match status" value="1"/>
</dbReference>
<evidence type="ECO:0000256" key="6">
    <source>
        <dbReference type="ARBA" id="ARBA00022499"/>
    </source>
</evidence>
<sequence length="492" mass="54878">MGKRQHTQDKLYVTKTEWSTLYGGKNAGKQKTFKRLPWNSCCLSFQPVQNPVIDAKGNMFDLMYIVPYLKRYGTSPITGEPLKLKDLKKITIHKNTQGKPHDPVTLKELIDSQKIVVCLPAGNVYLYNTVETLNIKAKNWHDLLTDEPFKRSDIITILDPQNPEKQNYSEFHHVVNKLKVLSAEDKEMLSNPSYNIKTNTAEIRSTLSDYYKDKTKREQETLAKAQEAVAKDPLATDRVSTFISDNQMAGSFTSTSAVRVGTAAGAVYDEDYVRYGKIKKSAYVRIKTNKGDMNIELYCALVPKTCENFLLLAQQGHYNGTAFHRSIKNFMIQGGDPTGTGSGGESAWGGRFADEFHAKLSHEGRGMLSMANNGEDSNGSQFFITYRSCKHLDNKHSVFGKVVGGIDTLSALEKVPVNEKTHKPKDRRAKEIAANQNRAHRNATNATGKGGVGKYMTHTPTTALADDTADDQAPKKKKVKTTQAFGDSFSKW</sequence>
<dbReference type="InterPro" id="IPR044666">
    <property type="entry name" value="Cyclophilin_A-like"/>
</dbReference>
<evidence type="ECO:0000256" key="8">
    <source>
        <dbReference type="ARBA" id="ARBA00022679"/>
    </source>
</evidence>
<keyword evidence="8" id="KW-0808">Transferase</keyword>
<dbReference type="InterPro" id="IPR026951">
    <property type="entry name" value="PPIL2_U-box_dom"/>
</dbReference>
<keyword evidence="6" id="KW-1017">Isopeptide bond</keyword>
<keyword evidence="14" id="KW-0508">mRNA splicing</keyword>
<keyword evidence="9" id="KW-0747">Spliceosome</keyword>
<comment type="catalytic activity">
    <reaction evidence="1">
        <text>S-ubiquitinyl-[E2 ubiquitin-conjugating enzyme]-L-cysteine + [acceptor protein]-L-lysine = [E2 ubiquitin-conjugating enzyme]-L-cysteine + N(6)-ubiquitinyl-[acceptor protein]-L-lysine.</text>
        <dbReference type="EC" id="2.3.2.27"/>
    </reaction>
</comment>
<gene>
    <name evidence="24" type="ORF">SARC_07654</name>
</gene>
<dbReference type="Pfam" id="PF04641">
    <property type="entry name" value="Rtf2"/>
    <property type="match status" value="1"/>
</dbReference>
<dbReference type="PRINTS" id="PR00153">
    <property type="entry name" value="CSAPPISMRASE"/>
</dbReference>
<keyword evidence="7" id="KW-0507">mRNA processing</keyword>
<keyword evidence="11" id="KW-0832">Ubl conjugation</keyword>
<dbReference type="InterPro" id="IPR002130">
    <property type="entry name" value="Cyclophilin-type_PPIase_dom"/>
</dbReference>
<keyword evidence="12" id="KW-0007">Acetylation</keyword>
<protein>
    <recommendedName>
        <fullName evidence="18">RING-type E3 ubiquitin-protein ligase PPIL2</fullName>
        <ecNumber evidence="5">2.3.2.27</ecNumber>
    </recommendedName>
    <alternativeName>
        <fullName evidence="20">CYC4</fullName>
    </alternativeName>
    <alternativeName>
        <fullName evidence="19">Probable inactive peptidyl-prolyl cis-trans isomerase-like 2</fullName>
    </alternativeName>
</protein>
<dbReference type="InterPro" id="IPR029000">
    <property type="entry name" value="Cyclophilin-like_dom_sf"/>
</dbReference>
<dbReference type="SUPFAM" id="SSF57850">
    <property type="entry name" value="RING/U-box"/>
    <property type="match status" value="1"/>
</dbReference>
<evidence type="ECO:0000256" key="1">
    <source>
        <dbReference type="ARBA" id="ARBA00000900"/>
    </source>
</evidence>
<dbReference type="GO" id="GO:0000209">
    <property type="term" value="P:protein polyubiquitination"/>
    <property type="evidence" value="ECO:0007669"/>
    <property type="project" value="TreeGrafter"/>
</dbReference>
<dbReference type="InterPro" id="IPR013083">
    <property type="entry name" value="Znf_RING/FYVE/PHD"/>
</dbReference>
<feature type="compositionally biased region" description="Polar residues" evidence="21">
    <location>
        <begin position="481"/>
        <end position="492"/>
    </location>
</feature>
<feature type="domain" description="PPIase cyclophilin-type" evidence="22">
    <location>
        <begin position="291"/>
        <end position="424"/>
    </location>
</feature>
<keyword evidence="10" id="KW-0833">Ubl conjugation pathway</keyword>